<dbReference type="AlphaFoldDB" id="A0A9D3M1R6"/>
<protein>
    <submittedName>
        <fullName evidence="1">Uncharacterized protein</fullName>
    </submittedName>
</protein>
<gene>
    <name evidence="1" type="ORF">ANANG_G00202290</name>
</gene>
<comment type="caution">
    <text evidence="1">The sequence shown here is derived from an EMBL/GenBank/DDBJ whole genome shotgun (WGS) entry which is preliminary data.</text>
</comment>
<evidence type="ECO:0000313" key="2">
    <source>
        <dbReference type="Proteomes" id="UP001044222"/>
    </source>
</evidence>
<sequence>MSLVKRPEISWWSSAADTSWKWHLFSRARARPSSSHTCRAWHRSCLFPTSVPSWWTKGSHPHLPCRRSRSRRCPNRCHCPDGRSCRETPP</sequence>
<dbReference type="EMBL" id="JAFIRN010000011">
    <property type="protein sequence ID" value="KAG5839185.1"/>
    <property type="molecule type" value="Genomic_DNA"/>
</dbReference>
<accession>A0A9D3M1R6</accession>
<name>A0A9D3M1R6_ANGAN</name>
<keyword evidence="2" id="KW-1185">Reference proteome</keyword>
<dbReference type="Proteomes" id="UP001044222">
    <property type="component" value="Chromosome 11"/>
</dbReference>
<reference evidence="1" key="1">
    <citation type="submission" date="2021-01" db="EMBL/GenBank/DDBJ databases">
        <title>A chromosome-scale assembly of European eel, Anguilla anguilla.</title>
        <authorList>
            <person name="Henkel C."/>
            <person name="Jong-Raadsen S.A."/>
            <person name="Dufour S."/>
            <person name="Weltzien F.-A."/>
            <person name="Palstra A.P."/>
            <person name="Pelster B."/>
            <person name="Spaink H.P."/>
            <person name="Van Den Thillart G.E."/>
            <person name="Jansen H."/>
            <person name="Zahm M."/>
            <person name="Klopp C."/>
            <person name="Cedric C."/>
            <person name="Louis A."/>
            <person name="Berthelot C."/>
            <person name="Parey E."/>
            <person name="Roest Crollius H."/>
            <person name="Montfort J."/>
            <person name="Robinson-Rechavi M."/>
            <person name="Bucao C."/>
            <person name="Bouchez O."/>
            <person name="Gislard M."/>
            <person name="Lluch J."/>
            <person name="Milhes M."/>
            <person name="Lampietro C."/>
            <person name="Lopez Roques C."/>
            <person name="Donnadieu C."/>
            <person name="Braasch I."/>
            <person name="Desvignes T."/>
            <person name="Postlethwait J."/>
            <person name="Bobe J."/>
            <person name="Guiguen Y."/>
            <person name="Dirks R."/>
        </authorList>
    </citation>
    <scope>NUCLEOTIDE SEQUENCE</scope>
    <source>
        <strain evidence="1">Tag_6206</strain>
        <tissue evidence="1">Liver</tissue>
    </source>
</reference>
<evidence type="ECO:0000313" key="1">
    <source>
        <dbReference type="EMBL" id="KAG5839185.1"/>
    </source>
</evidence>
<organism evidence="1 2">
    <name type="scientific">Anguilla anguilla</name>
    <name type="common">European freshwater eel</name>
    <name type="synonym">Muraena anguilla</name>
    <dbReference type="NCBI Taxonomy" id="7936"/>
    <lineage>
        <taxon>Eukaryota</taxon>
        <taxon>Metazoa</taxon>
        <taxon>Chordata</taxon>
        <taxon>Craniata</taxon>
        <taxon>Vertebrata</taxon>
        <taxon>Euteleostomi</taxon>
        <taxon>Actinopterygii</taxon>
        <taxon>Neopterygii</taxon>
        <taxon>Teleostei</taxon>
        <taxon>Anguilliformes</taxon>
        <taxon>Anguillidae</taxon>
        <taxon>Anguilla</taxon>
    </lineage>
</organism>
<proteinExistence type="predicted"/>